<proteinExistence type="predicted"/>
<reference evidence="1 2" key="1">
    <citation type="submission" date="2023-09" db="EMBL/GenBank/DDBJ databases">
        <title>Complete Genome and Methylome dissection of Bacillus brevis NEB573 original source of BbsI restriction endonuclease.</title>
        <authorList>
            <person name="Fomenkov A."/>
            <person name="Roberts R.D."/>
        </authorList>
    </citation>
    <scope>NUCLEOTIDE SEQUENCE [LARGE SCALE GENOMIC DNA]</scope>
    <source>
        <strain evidence="1 2">NEB573</strain>
    </source>
</reference>
<dbReference type="EMBL" id="CP134050">
    <property type="protein sequence ID" value="WNC13997.1"/>
    <property type="molecule type" value="Genomic_DNA"/>
</dbReference>
<dbReference type="RefSeq" id="WP_310765818.1">
    <property type="nucleotide sequence ID" value="NZ_CP134050.1"/>
</dbReference>
<evidence type="ECO:0000313" key="1">
    <source>
        <dbReference type="EMBL" id="WNC13997.1"/>
    </source>
</evidence>
<gene>
    <name evidence="1" type="ORF">RGB73_25480</name>
</gene>
<sequence length="262" mass="29021">MWASKWIGILGSLVWGFGAGSSGVSVPPPQAGQIAPAPIIYEEVKVAREDVTGDGKPELITLLGKRFAPGSPYYDQLKVMVQDPVKKRATFFQATYGGYQPELYFCDFTGNRTKQILLQAPTGGSSGTSDYYLFSDKEHIPAVLSVPQPLTISGSYQDGYKVRLTVKEANQNVVLDLSDRKDIYEKDGIYKNGKLQQPVEVMPNAFSVLKPVERPDGTCELNGVQRVSGVYNADTIAYVESTWKWENNGWKLERVTVKKAQR</sequence>
<keyword evidence="2" id="KW-1185">Reference proteome</keyword>
<name>A0ABY9T2D4_BREBE</name>
<organism evidence="1 2">
    <name type="scientific">Brevibacillus brevis</name>
    <name type="common">Bacillus brevis</name>
    <dbReference type="NCBI Taxonomy" id="1393"/>
    <lineage>
        <taxon>Bacteria</taxon>
        <taxon>Bacillati</taxon>
        <taxon>Bacillota</taxon>
        <taxon>Bacilli</taxon>
        <taxon>Bacillales</taxon>
        <taxon>Paenibacillaceae</taxon>
        <taxon>Brevibacillus</taxon>
    </lineage>
</organism>
<evidence type="ECO:0000313" key="2">
    <source>
        <dbReference type="Proteomes" id="UP001256827"/>
    </source>
</evidence>
<dbReference type="Proteomes" id="UP001256827">
    <property type="component" value="Chromosome"/>
</dbReference>
<accession>A0ABY9T2D4</accession>
<protein>
    <submittedName>
        <fullName evidence="1">Uncharacterized protein</fullName>
    </submittedName>
</protein>